<name>A0ABT8J6M9_9BACL</name>
<comment type="caution">
    <text evidence="1">The sequence shown here is derived from an EMBL/GenBank/DDBJ whole genome shotgun (WGS) entry which is preliminary data.</text>
</comment>
<dbReference type="RefSeq" id="WP_301245389.1">
    <property type="nucleotide sequence ID" value="NZ_JAROCD010000003.1"/>
</dbReference>
<evidence type="ECO:0000313" key="2">
    <source>
        <dbReference type="Proteomes" id="UP001174205"/>
    </source>
</evidence>
<proteinExistence type="predicted"/>
<sequence>MNIILDSHISGAFYGWSNKALFKIGNQYWIQARNQYNYMYSFQPKAKIFEKDGNHFLEVERMKGAIEVKKAGNVVESQIEDAFKGWDGKTEFSLTNGQIWQQSEYSYMYHYAYRPNVLIYPDSGEYRLKVEGVKDTISVRKLR</sequence>
<gene>
    <name evidence="1" type="ORF">P5G61_05880</name>
</gene>
<dbReference type="Proteomes" id="UP001174205">
    <property type="component" value="Unassembled WGS sequence"/>
</dbReference>
<reference evidence="1" key="1">
    <citation type="submission" date="2023-03" db="EMBL/GenBank/DDBJ databases">
        <title>MT1 and MT2 Draft Genomes of Novel Species.</title>
        <authorList>
            <person name="Venkateswaran K."/>
        </authorList>
    </citation>
    <scope>NUCLEOTIDE SEQUENCE</scope>
    <source>
        <strain evidence="1">F6_3S_P_1C</strain>
    </source>
</reference>
<dbReference type="EMBL" id="JAROCD010000003">
    <property type="protein sequence ID" value="MDN4600747.1"/>
    <property type="molecule type" value="Genomic_DNA"/>
</dbReference>
<accession>A0ABT8J6M9</accession>
<organism evidence="1 2">
    <name type="scientific">Paenibacillus vandeheii</name>
    <dbReference type="NCBI Taxonomy" id="3035917"/>
    <lineage>
        <taxon>Bacteria</taxon>
        <taxon>Bacillati</taxon>
        <taxon>Bacillota</taxon>
        <taxon>Bacilli</taxon>
        <taxon>Bacillales</taxon>
        <taxon>Paenibacillaceae</taxon>
        <taxon>Paenibacillus</taxon>
    </lineage>
</organism>
<keyword evidence="2" id="KW-1185">Reference proteome</keyword>
<protein>
    <submittedName>
        <fullName evidence="1">Uncharacterized protein</fullName>
    </submittedName>
</protein>
<evidence type="ECO:0000313" key="1">
    <source>
        <dbReference type="EMBL" id="MDN4600747.1"/>
    </source>
</evidence>